<dbReference type="Proteomes" id="UP000016033">
    <property type="component" value="Unassembled WGS sequence"/>
</dbReference>
<protein>
    <submittedName>
        <fullName evidence="1">Uncharacterized protein</fullName>
    </submittedName>
</protein>
<accession>T5KIR5</accession>
<comment type="caution">
    <text evidence="1">The sequence shown here is derived from an EMBL/GenBank/DDBJ whole genome shotgun (WGS) entry which is preliminary data.</text>
</comment>
<dbReference type="EMBL" id="ATAO01000181">
    <property type="protein sequence ID" value="EQM78207.1"/>
    <property type="molecule type" value="Genomic_DNA"/>
</dbReference>
<evidence type="ECO:0000313" key="2">
    <source>
        <dbReference type="Proteomes" id="UP000016033"/>
    </source>
</evidence>
<name>T5KIR5_MICMQ</name>
<gene>
    <name evidence="1" type="ORF">L687_16910</name>
</gene>
<reference evidence="1 2" key="1">
    <citation type="journal article" date="2013" name="Genome Announc.">
        <title>Whole-genome sequences of five oyster-associated bacteria show potential for crude oil hydrocarbon degradation.</title>
        <authorList>
            <person name="Chauhan A."/>
            <person name="Green S."/>
            <person name="Pathak A."/>
            <person name="Thomas J."/>
            <person name="Venkatramanan R."/>
        </authorList>
    </citation>
    <scope>NUCLEOTIDE SEQUENCE [LARGE SCALE GENOMIC DNA]</scope>
    <source>
        <strain evidence="1 2">MF109</strain>
    </source>
</reference>
<proteinExistence type="predicted"/>
<organism evidence="1 2">
    <name type="scientific">Microbacterium maritypicum MF109</name>
    <dbReference type="NCBI Taxonomy" id="1333857"/>
    <lineage>
        <taxon>Bacteria</taxon>
        <taxon>Bacillati</taxon>
        <taxon>Actinomycetota</taxon>
        <taxon>Actinomycetes</taxon>
        <taxon>Micrococcales</taxon>
        <taxon>Microbacteriaceae</taxon>
        <taxon>Microbacterium</taxon>
    </lineage>
</organism>
<dbReference type="AlphaFoldDB" id="T5KIR5"/>
<evidence type="ECO:0000313" key="1">
    <source>
        <dbReference type="EMBL" id="EQM78207.1"/>
    </source>
</evidence>
<sequence>MEPSTPVRVSPVPVEVLERAYIEVGADLFYRKSAPQGVSQFTAVDGSAIRLRRDPLDAVRPMLAPYLPGGFA</sequence>